<feature type="domain" description="Carbohydrate esterase 2 N-terminal" evidence="2">
    <location>
        <begin position="36"/>
        <end position="133"/>
    </location>
</feature>
<evidence type="ECO:0000313" key="3">
    <source>
        <dbReference type="EMBL" id="MBL6447923.1"/>
    </source>
</evidence>
<proteinExistence type="predicted"/>
<dbReference type="SUPFAM" id="SSF52266">
    <property type="entry name" value="SGNH hydrolase"/>
    <property type="match status" value="1"/>
</dbReference>
<dbReference type="PANTHER" id="PTHR37834">
    <property type="entry name" value="GDSL-LIKE LIPASE/ACYLHYDROLASE DOMAIN PROTEIN (AFU_ORTHOLOGUE AFUA_2G00620)"/>
    <property type="match status" value="1"/>
</dbReference>
<accession>A0A937G0M9</accession>
<protein>
    <recommendedName>
        <fullName evidence="5">GDSL family lipase</fullName>
    </recommendedName>
</protein>
<evidence type="ECO:0008006" key="5">
    <source>
        <dbReference type="Google" id="ProtNLM"/>
    </source>
</evidence>
<evidence type="ECO:0000313" key="4">
    <source>
        <dbReference type="Proteomes" id="UP000614216"/>
    </source>
</evidence>
<dbReference type="PANTHER" id="PTHR37834:SF2">
    <property type="entry name" value="ESTERASE, SGNH HYDROLASE-TYPE"/>
    <property type="match status" value="1"/>
</dbReference>
<dbReference type="InterPro" id="IPR013830">
    <property type="entry name" value="SGNH_hydro"/>
</dbReference>
<gene>
    <name evidence="3" type="ORF">JMN32_16525</name>
</gene>
<dbReference type="Gene3D" id="2.60.120.260">
    <property type="entry name" value="Galactose-binding domain-like"/>
    <property type="match status" value="1"/>
</dbReference>
<reference evidence="3" key="1">
    <citation type="submission" date="2021-01" db="EMBL/GenBank/DDBJ databases">
        <title>Fulvivirga kasyanovii gen. nov., sp nov., a novel member of the phylum Bacteroidetes isolated from seawater in a mussel farm.</title>
        <authorList>
            <person name="Zhao L.-H."/>
            <person name="Wang Z.-J."/>
        </authorList>
    </citation>
    <scope>NUCLEOTIDE SEQUENCE</scope>
    <source>
        <strain evidence="3">29W222</strain>
    </source>
</reference>
<dbReference type="InterPro" id="IPR036514">
    <property type="entry name" value="SGNH_hydro_sf"/>
</dbReference>
<dbReference type="CDD" id="cd01831">
    <property type="entry name" value="Endoglucanase_E_like"/>
    <property type="match status" value="1"/>
</dbReference>
<evidence type="ECO:0000259" key="1">
    <source>
        <dbReference type="Pfam" id="PF13472"/>
    </source>
</evidence>
<sequence length="360" mass="40006">MRYNILFFLMVSLLACKEQETLNFYKNNGGTPFISNGRVEPLADSTIVLIGSGSSVEFMVEGDSLNIHLRSGGPSYNYILLEVNDQYLGRFKIEQGKEIIPLKLDKKQSKVGIYKATEAANGTVIFLGAEAQKISPLKKNSVALIEFIGNSITCGMGADTTDAPCGSKEWFDQHNAYLAYGPRVARALNTSFKLSSVSGIGMYRNWNDENIDEPIMPQVYENLYLNTDSSKKADFSMHPDIVSICLGTNDLSVGDGVKPRLPFNQEKFVDNYTKFVKNIFSHYPNTKVALLTSPMVSGTKGDTLIACLKKVKENIGTETVSIFEFDEVPPTGCSWHPSISEHKQMAEQLEPFFRDILNNE</sequence>
<keyword evidence="4" id="KW-1185">Reference proteome</keyword>
<feature type="domain" description="SGNH hydrolase-type esterase" evidence="1">
    <location>
        <begin position="147"/>
        <end position="295"/>
    </location>
</feature>
<dbReference type="EMBL" id="JAEUGD010000058">
    <property type="protein sequence ID" value="MBL6447923.1"/>
    <property type="molecule type" value="Genomic_DNA"/>
</dbReference>
<dbReference type="InterPro" id="IPR052762">
    <property type="entry name" value="PCW_deacetylase/CE"/>
</dbReference>
<dbReference type="RefSeq" id="WP_202857466.1">
    <property type="nucleotide sequence ID" value="NZ_JAEUGD010000058.1"/>
</dbReference>
<dbReference type="InterPro" id="IPR040794">
    <property type="entry name" value="CE2_N"/>
</dbReference>
<dbReference type="Pfam" id="PF13472">
    <property type="entry name" value="Lipase_GDSL_2"/>
    <property type="match status" value="1"/>
</dbReference>
<name>A0A937G0M9_9BACT</name>
<dbReference type="Pfam" id="PF17996">
    <property type="entry name" value="CE2_N"/>
    <property type="match status" value="1"/>
</dbReference>
<dbReference type="InterPro" id="IPR037461">
    <property type="entry name" value="CtCE2-like_dom"/>
</dbReference>
<comment type="caution">
    <text evidence="3">The sequence shown here is derived from an EMBL/GenBank/DDBJ whole genome shotgun (WGS) entry which is preliminary data.</text>
</comment>
<dbReference type="PROSITE" id="PS51257">
    <property type="entry name" value="PROKAR_LIPOPROTEIN"/>
    <property type="match status" value="1"/>
</dbReference>
<dbReference type="AlphaFoldDB" id="A0A937G0M9"/>
<dbReference type="Gene3D" id="3.40.50.1110">
    <property type="entry name" value="SGNH hydrolase"/>
    <property type="match status" value="1"/>
</dbReference>
<dbReference type="Proteomes" id="UP000614216">
    <property type="component" value="Unassembled WGS sequence"/>
</dbReference>
<evidence type="ECO:0000259" key="2">
    <source>
        <dbReference type="Pfam" id="PF17996"/>
    </source>
</evidence>
<dbReference type="GO" id="GO:0052689">
    <property type="term" value="F:carboxylic ester hydrolase activity"/>
    <property type="evidence" value="ECO:0007669"/>
    <property type="project" value="InterPro"/>
</dbReference>
<organism evidence="3 4">
    <name type="scientific">Fulvivirga marina</name>
    <dbReference type="NCBI Taxonomy" id="2494733"/>
    <lineage>
        <taxon>Bacteria</taxon>
        <taxon>Pseudomonadati</taxon>
        <taxon>Bacteroidota</taxon>
        <taxon>Cytophagia</taxon>
        <taxon>Cytophagales</taxon>
        <taxon>Fulvivirgaceae</taxon>
        <taxon>Fulvivirga</taxon>
    </lineage>
</organism>